<sequence>MLGTRWLFAGNDIVGNNVDCYHRLTDILVECIR</sequence>
<evidence type="ECO:0000313" key="1">
    <source>
        <dbReference type="EMBL" id="JAD61574.1"/>
    </source>
</evidence>
<organism evidence="1">
    <name type="scientific">Arundo donax</name>
    <name type="common">Giant reed</name>
    <name type="synonym">Donax arundinaceus</name>
    <dbReference type="NCBI Taxonomy" id="35708"/>
    <lineage>
        <taxon>Eukaryota</taxon>
        <taxon>Viridiplantae</taxon>
        <taxon>Streptophyta</taxon>
        <taxon>Embryophyta</taxon>
        <taxon>Tracheophyta</taxon>
        <taxon>Spermatophyta</taxon>
        <taxon>Magnoliopsida</taxon>
        <taxon>Liliopsida</taxon>
        <taxon>Poales</taxon>
        <taxon>Poaceae</taxon>
        <taxon>PACMAD clade</taxon>
        <taxon>Arundinoideae</taxon>
        <taxon>Arundineae</taxon>
        <taxon>Arundo</taxon>
    </lineage>
</organism>
<name>A0A0A9BCA0_ARUDO</name>
<reference evidence="1" key="1">
    <citation type="submission" date="2014-09" db="EMBL/GenBank/DDBJ databases">
        <authorList>
            <person name="Magalhaes I.L.F."/>
            <person name="Oliveira U."/>
            <person name="Santos F.R."/>
            <person name="Vidigal T.H.D.A."/>
            <person name="Brescovit A.D."/>
            <person name="Santos A.J."/>
        </authorList>
    </citation>
    <scope>NUCLEOTIDE SEQUENCE</scope>
    <source>
        <tissue evidence="1">Shoot tissue taken approximately 20 cm above the soil surface</tissue>
    </source>
</reference>
<proteinExistence type="predicted"/>
<reference evidence="1" key="2">
    <citation type="journal article" date="2015" name="Data Brief">
        <title>Shoot transcriptome of the giant reed, Arundo donax.</title>
        <authorList>
            <person name="Barrero R.A."/>
            <person name="Guerrero F.D."/>
            <person name="Moolhuijzen P."/>
            <person name="Goolsby J.A."/>
            <person name="Tidwell J."/>
            <person name="Bellgard S.E."/>
            <person name="Bellgard M.I."/>
        </authorList>
    </citation>
    <scope>NUCLEOTIDE SEQUENCE</scope>
    <source>
        <tissue evidence="1">Shoot tissue taken approximately 20 cm above the soil surface</tissue>
    </source>
</reference>
<dbReference type="EMBL" id="GBRH01236321">
    <property type="protein sequence ID" value="JAD61574.1"/>
    <property type="molecule type" value="Transcribed_RNA"/>
</dbReference>
<dbReference type="AlphaFoldDB" id="A0A0A9BCA0"/>
<protein>
    <submittedName>
        <fullName evidence="1">Uncharacterized protein</fullName>
    </submittedName>
</protein>
<accession>A0A0A9BCA0</accession>